<keyword evidence="2" id="KW-1185">Reference proteome</keyword>
<gene>
    <name evidence="1" type="ORF">TNCT_497641</name>
</gene>
<comment type="caution">
    <text evidence="1">The sequence shown here is derived from an EMBL/GenBank/DDBJ whole genome shotgun (WGS) entry which is preliminary data.</text>
</comment>
<organism evidence="1 2">
    <name type="scientific">Trichonephila clavata</name>
    <name type="common">Joro spider</name>
    <name type="synonym">Nephila clavata</name>
    <dbReference type="NCBI Taxonomy" id="2740835"/>
    <lineage>
        <taxon>Eukaryota</taxon>
        <taxon>Metazoa</taxon>
        <taxon>Ecdysozoa</taxon>
        <taxon>Arthropoda</taxon>
        <taxon>Chelicerata</taxon>
        <taxon>Arachnida</taxon>
        <taxon>Araneae</taxon>
        <taxon>Araneomorphae</taxon>
        <taxon>Entelegynae</taxon>
        <taxon>Araneoidea</taxon>
        <taxon>Nephilidae</taxon>
        <taxon>Trichonephila</taxon>
    </lineage>
</organism>
<reference evidence="1" key="1">
    <citation type="submission" date="2020-07" db="EMBL/GenBank/DDBJ databases">
        <title>Multicomponent nature underlies the extraordinary mechanical properties of spider dragline silk.</title>
        <authorList>
            <person name="Kono N."/>
            <person name="Nakamura H."/>
            <person name="Mori M."/>
            <person name="Yoshida Y."/>
            <person name="Ohtoshi R."/>
            <person name="Malay A.D."/>
            <person name="Moran D.A.P."/>
            <person name="Tomita M."/>
            <person name="Numata K."/>
            <person name="Arakawa K."/>
        </authorList>
    </citation>
    <scope>NUCLEOTIDE SEQUENCE</scope>
</reference>
<name>A0A8X6FZZ7_TRICU</name>
<accession>A0A8X6FZZ7</accession>
<evidence type="ECO:0000313" key="1">
    <source>
        <dbReference type="EMBL" id="GFQ92801.1"/>
    </source>
</evidence>
<protein>
    <submittedName>
        <fullName evidence="1">Uncharacterized protein</fullName>
    </submittedName>
</protein>
<sequence length="90" mass="10026">MSFAAQKRIISPVVKTCCFFLYVRGKVGVGQDRKKTVCSIPSAIQPVTHSADIPIPDPPKKYEIVKDYVEEEFISPGTSHDPDFEAEDLN</sequence>
<dbReference type="EMBL" id="BMAO01014084">
    <property type="protein sequence ID" value="GFQ92801.1"/>
    <property type="molecule type" value="Genomic_DNA"/>
</dbReference>
<evidence type="ECO:0000313" key="2">
    <source>
        <dbReference type="Proteomes" id="UP000887116"/>
    </source>
</evidence>
<dbReference type="OrthoDB" id="7490920at2759"/>
<dbReference type="Proteomes" id="UP000887116">
    <property type="component" value="Unassembled WGS sequence"/>
</dbReference>
<proteinExistence type="predicted"/>
<dbReference type="AlphaFoldDB" id="A0A8X6FZZ7"/>